<dbReference type="NCBIfam" id="NF041278">
    <property type="entry name" value="CmcJ_NvfI_EfuI"/>
    <property type="match status" value="1"/>
</dbReference>
<dbReference type="PANTHER" id="PTHR34598:SF3">
    <property type="entry name" value="OXIDOREDUCTASE AN1597"/>
    <property type="match status" value="1"/>
</dbReference>
<evidence type="ECO:0008006" key="4">
    <source>
        <dbReference type="Google" id="ProtNLM"/>
    </source>
</evidence>
<evidence type="ECO:0000313" key="3">
    <source>
        <dbReference type="Proteomes" id="UP001278766"/>
    </source>
</evidence>
<comment type="similarity">
    <text evidence="1">Belongs to the asaB hydroxylase/desaturase family.</text>
</comment>
<dbReference type="RefSeq" id="XP_062657944.1">
    <property type="nucleotide sequence ID" value="XM_062802397.1"/>
</dbReference>
<dbReference type="Proteomes" id="UP001278766">
    <property type="component" value="Unassembled WGS sequence"/>
</dbReference>
<dbReference type="AlphaFoldDB" id="A0AAE0HDC0"/>
<dbReference type="GO" id="GO:0016491">
    <property type="term" value="F:oxidoreductase activity"/>
    <property type="evidence" value="ECO:0007669"/>
    <property type="project" value="InterPro"/>
</dbReference>
<protein>
    <recommendedName>
        <fullName evidence="4">CmcJ-like methyltransferase</fullName>
    </recommendedName>
</protein>
<reference evidence="2" key="2">
    <citation type="submission" date="2023-06" db="EMBL/GenBank/DDBJ databases">
        <authorList>
            <consortium name="Lawrence Berkeley National Laboratory"/>
            <person name="Haridas S."/>
            <person name="Hensen N."/>
            <person name="Bonometti L."/>
            <person name="Westerberg I."/>
            <person name="Brannstrom I.O."/>
            <person name="Guillou S."/>
            <person name="Cros-Aarteil S."/>
            <person name="Calhoun S."/>
            <person name="Kuo A."/>
            <person name="Mondo S."/>
            <person name="Pangilinan J."/>
            <person name="Riley R."/>
            <person name="Labutti K."/>
            <person name="Andreopoulos B."/>
            <person name="Lipzen A."/>
            <person name="Chen C."/>
            <person name="Yanf M."/>
            <person name="Daum C."/>
            <person name="Ng V."/>
            <person name="Clum A."/>
            <person name="Steindorff A."/>
            <person name="Ohm R."/>
            <person name="Martin F."/>
            <person name="Silar P."/>
            <person name="Natvig D."/>
            <person name="Lalanne C."/>
            <person name="Gautier V."/>
            <person name="Ament-Velasquez S.L."/>
            <person name="Kruys A."/>
            <person name="Hutchinson M.I."/>
            <person name="Powell A.J."/>
            <person name="Barry K."/>
            <person name="Miller A.N."/>
            <person name="Grigoriev I.V."/>
            <person name="Debuchy R."/>
            <person name="Gladieux P."/>
            <person name="Thoren M.H."/>
            <person name="Johannesson H."/>
        </authorList>
    </citation>
    <scope>NUCLEOTIDE SEQUENCE</scope>
    <source>
        <strain evidence="2">CBS 168.71</strain>
    </source>
</reference>
<evidence type="ECO:0000313" key="2">
    <source>
        <dbReference type="EMBL" id="KAK3294430.1"/>
    </source>
</evidence>
<dbReference type="PANTHER" id="PTHR34598">
    <property type="entry name" value="BLL6449 PROTEIN"/>
    <property type="match status" value="1"/>
</dbReference>
<gene>
    <name evidence="2" type="ORF">B0H64DRAFT_375220</name>
</gene>
<dbReference type="InterPro" id="IPR044053">
    <property type="entry name" value="AsaB-like"/>
</dbReference>
<dbReference type="EMBL" id="JAUEPN010000005">
    <property type="protein sequence ID" value="KAK3294430.1"/>
    <property type="molecule type" value="Genomic_DNA"/>
</dbReference>
<comment type="caution">
    <text evidence="2">The sequence shown here is derived from an EMBL/GenBank/DDBJ whole genome shotgun (WGS) entry which is preliminary data.</text>
</comment>
<evidence type="ECO:0000256" key="1">
    <source>
        <dbReference type="ARBA" id="ARBA00023604"/>
    </source>
</evidence>
<name>A0AAE0HDC0_9PEZI</name>
<reference evidence="2" key="1">
    <citation type="journal article" date="2023" name="Mol. Phylogenet. Evol.">
        <title>Genome-scale phylogeny and comparative genomics of the fungal order Sordariales.</title>
        <authorList>
            <person name="Hensen N."/>
            <person name="Bonometti L."/>
            <person name="Westerberg I."/>
            <person name="Brannstrom I.O."/>
            <person name="Guillou S."/>
            <person name="Cros-Aarteil S."/>
            <person name="Calhoun S."/>
            <person name="Haridas S."/>
            <person name="Kuo A."/>
            <person name="Mondo S."/>
            <person name="Pangilinan J."/>
            <person name="Riley R."/>
            <person name="LaButti K."/>
            <person name="Andreopoulos B."/>
            <person name="Lipzen A."/>
            <person name="Chen C."/>
            <person name="Yan M."/>
            <person name="Daum C."/>
            <person name="Ng V."/>
            <person name="Clum A."/>
            <person name="Steindorff A."/>
            <person name="Ohm R.A."/>
            <person name="Martin F."/>
            <person name="Silar P."/>
            <person name="Natvig D.O."/>
            <person name="Lalanne C."/>
            <person name="Gautier V."/>
            <person name="Ament-Velasquez S.L."/>
            <person name="Kruys A."/>
            <person name="Hutchinson M.I."/>
            <person name="Powell A.J."/>
            <person name="Barry K."/>
            <person name="Miller A.N."/>
            <person name="Grigoriev I.V."/>
            <person name="Debuchy R."/>
            <person name="Gladieux P."/>
            <person name="Hiltunen Thoren M."/>
            <person name="Johannesson H."/>
        </authorList>
    </citation>
    <scope>NUCLEOTIDE SEQUENCE</scope>
    <source>
        <strain evidence="2">CBS 168.71</strain>
    </source>
</reference>
<proteinExistence type="inferred from homology"/>
<dbReference type="GeneID" id="87839345"/>
<organism evidence="2 3">
    <name type="scientific">Chaetomium fimeti</name>
    <dbReference type="NCBI Taxonomy" id="1854472"/>
    <lineage>
        <taxon>Eukaryota</taxon>
        <taxon>Fungi</taxon>
        <taxon>Dikarya</taxon>
        <taxon>Ascomycota</taxon>
        <taxon>Pezizomycotina</taxon>
        <taxon>Sordariomycetes</taxon>
        <taxon>Sordariomycetidae</taxon>
        <taxon>Sordariales</taxon>
        <taxon>Chaetomiaceae</taxon>
        <taxon>Chaetomium</taxon>
    </lineage>
</organism>
<sequence length="280" mass="32322">MTAVESSIYFLERSELWKTEKPFVLDYVPEPPAVKSNASVADKPVVIEDIRGRESQFTYAENGFCLLPLDHGMEPADFDDDAKVRDVYLRNVGDALKTTLRASRVQIYDYIVRKREAQFPLSTGKFYSHKQPSSIAHVDTTPTYMEEMLDTLNPTEADRLRVGRYQSVNVWKPLRGPIRDWPLALCDPRSVDTSELQARDTVRRDSYIETYQMHWNQNQKWYYVRDQMPNEAWVFLQGEVSETGGSMLGVPHTSFPNSLASADDLPRESIEVRAFVYYED</sequence>
<accession>A0AAE0HDC0</accession>
<keyword evidence="3" id="KW-1185">Reference proteome</keyword>